<evidence type="ECO:0008006" key="9">
    <source>
        <dbReference type="Google" id="ProtNLM"/>
    </source>
</evidence>
<dbReference type="KEGG" id="dfa:DFA_00246"/>
<dbReference type="AlphaFoldDB" id="F4PY08"/>
<feature type="compositionally biased region" description="Gly residues" evidence="2">
    <location>
        <begin position="994"/>
        <end position="1003"/>
    </location>
</feature>
<keyword evidence="3" id="KW-0812">Transmembrane</keyword>
<name>F4PY08_CACFS</name>
<gene>
    <name evidence="7" type="ORF">DFA_00246</name>
</gene>
<dbReference type="RefSeq" id="XP_004357962.1">
    <property type="nucleotide sequence ID" value="XM_004357905.1"/>
</dbReference>
<dbReference type="PANTHER" id="PTHR24032:SF16">
    <property type="entry name" value="EGF-LIKE DOMAIN-CONTAINING PROTEIN"/>
    <property type="match status" value="1"/>
</dbReference>
<evidence type="ECO:0000256" key="2">
    <source>
        <dbReference type="SAM" id="MobiDB-lite"/>
    </source>
</evidence>
<dbReference type="InterPro" id="IPR013111">
    <property type="entry name" value="EGF_extracell"/>
</dbReference>
<dbReference type="InterPro" id="IPR032675">
    <property type="entry name" value="LRR_dom_sf"/>
</dbReference>
<dbReference type="EMBL" id="GL883014">
    <property type="protein sequence ID" value="EGG19668.1"/>
    <property type="molecule type" value="Genomic_DNA"/>
</dbReference>
<dbReference type="InterPro" id="IPR053331">
    <property type="entry name" value="EGF-like_comC"/>
</dbReference>
<dbReference type="SUPFAM" id="SSF52058">
    <property type="entry name" value="L domain-like"/>
    <property type="match status" value="1"/>
</dbReference>
<evidence type="ECO:0000313" key="8">
    <source>
        <dbReference type="Proteomes" id="UP000007797"/>
    </source>
</evidence>
<sequence length="1018" mass="112233">MKSTTSLIFVLYFLIVIISLLQLRDSSGSSSSTGIAYAQIPLNELNSAIFIIQAFGSTVPQNETGICSTVSPVQFVCSVPNGGERHIEQINLVVNALNSNLQSPDFNTVLDFPELTELKLDIPSADAGSPDINILNYTKNLPKLVRLEVVNSINLRKIPPEFPLGLPSLTTFNIFNGNNIKEIPSNFFNGSNLETISIKGANIALMQLDPELYQLYLPKLKSIDFDITTQYDQTWTFDANAFPSLTSVAFQSMTTIYNETIHVTFNNGIKTVSLACEKGQIIPFFKYPANLQTLKLHGPYNYFYNPPNDGSNYPNLNSLTVQFSGLSEFPFQTVPQSINNLVLQVNSITGTIPTNFISPSSYGLALNLFTNNGISGTLSQTYCYLRELHISNTNITSIPNCWWCYSPSSSIFSTQLTDPGGDVCYKLFSKQGAYFIDGENIGWGDINQGLQQVIPNKRLSSVFDPEVDGLVVYKTFTFASTTKTFQINERAFKTFVISVVNQNAYSANISVTFSYIYSDFMPTVSFGGVSCLFSNYNSTFKTAYYILTELPVVQASKELLLVSPYFSYSTNFAFFRKTSIQTVSLDPPVYPPTHLILNGYFADSSAQVWVGNTTMTTCTVDTSVSNATYIKCAFTVVPQPGTTNIQIDTFFGTSILSVPYPLPTQDNCMTRTNNCNGHGTCVDGICKCDDGWYDDCKLQSNPDPNIIFTPNQTDPTPTFSYNDYVFSFSMIAIQEIDIDDTIIDSIETVNWNVTNQSTNDLSSMVYQLTTHQINSTLSPIYSNLNVTSTVEFSNQSRSIEFGGTLIQLAGGSIKIGVNVTNWPFQTLTSTLRIIFATKTNNDQLVTDCDGNVNTIESFQNFANADSIQYLRVTKGSVQFFGRFLDYAVSDGRKTYSKTELLNLTKIDDQESLATIAIGMPQCQTCLLDPDFSALLIRSNTFGNCQDDSTSRSNWKIIVGVVVGVVGAICISIVLISIIKKNRFYFILKGQRPGGGTNGGGSSSKGGSSRSVRLNSMRD</sequence>
<evidence type="ECO:0000259" key="5">
    <source>
        <dbReference type="Pfam" id="PF07974"/>
    </source>
</evidence>
<feature type="chain" id="PRO_5003319723" description="EGF-like domain-containing protein" evidence="4">
    <location>
        <begin position="29"/>
        <end position="1018"/>
    </location>
</feature>
<dbReference type="Proteomes" id="UP000007797">
    <property type="component" value="Unassembled WGS sequence"/>
</dbReference>
<dbReference type="Gene3D" id="2.10.25.10">
    <property type="entry name" value="Laminin"/>
    <property type="match status" value="1"/>
</dbReference>
<dbReference type="Pfam" id="PF22933">
    <property type="entry name" value="ComC_SSD"/>
    <property type="match status" value="1"/>
</dbReference>
<feature type="transmembrane region" description="Helical" evidence="3">
    <location>
        <begin position="954"/>
        <end position="978"/>
    </location>
</feature>
<accession>F4PY08</accession>
<keyword evidence="4" id="KW-0732">Signal</keyword>
<keyword evidence="3" id="KW-1133">Transmembrane helix</keyword>
<evidence type="ECO:0000256" key="1">
    <source>
        <dbReference type="ARBA" id="ARBA00023157"/>
    </source>
</evidence>
<feature type="domain" description="ComC supersandwich" evidence="6">
    <location>
        <begin position="724"/>
        <end position="934"/>
    </location>
</feature>
<keyword evidence="3" id="KW-0472">Membrane</keyword>
<feature type="region of interest" description="Disordered" evidence="2">
    <location>
        <begin position="994"/>
        <end position="1018"/>
    </location>
</feature>
<dbReference type="Pfam" id="PF07974">
    <property type="entry name" value="EGF_2"/>
    <property type="match status" value="1"/>
</dbReference>
<feature type="signal peptide" evidence="4">
    <location>
        <begin position="1"/>
        <end position="28"/>
    </location>
</feature>
<evidence type="ECO:0000256" key="3">
    <source>
        <dbReference type="SAM" id="Phobius"/>
    </source>
</evidence>
<keyword evidence="8" id="KW-1185">Reference proteome</keyword>
<proteinExistence type="predicted"/>
<dbReference type="OrthoDB" id="26095at2759"/>
<keyword evidence="1" id="KW-1015">Disulfide bond</keyword>
<reference evidence="8" key="1">
    <citation type="journal article" date="2011" name="Genome Res.">
        <title>Phylogeny-wide analysis of social amoeba genomes highlights ancient origins for complex intercellular communication.</title>
        <authorList>
            <person name="Heidel A.J."/>
            <person name="Lawal H.M."/>
            <person name="Felder M."/>
            <person name="Schilde C."/>
            <person name="Helps N.R."/>
            <person name="Tunggal B."/>
            <person name="Rivero F."/>
            <person name="John U."/>
            <person name="Schleicher M."/>
            <person name="Eichinger L."/>
            <person name="Platzer M."/>
            <person name="Noegel A.A."/>
            <person name="Schaap P."/>
            <person name="Gloeckner G."/>
        </authorList>
    </citation>
    <scope>NUCLEOTIDE SEQUENCE [LARGE SCALE GENOMIC DNA]</scope>
    <source>
        <strain evidence="8">SH3</strain>
    </source>
</reference>
<dbReference type="PANTHER" id="PTHR24032">
    <property type="entry name" value="EGF-LIKE DOMAIN-CONTAINING PROTEIN-RELATED-RELATED"/>
    <property type="match status" value="1"/>
</dbReference>
<dbReference type="Gene3D" id="3.80.10.10">
    <property type="entry name" value="Ribonuclease Inhibitor"/>
    <property type="match status" value="2"/>
</dbReference>
<evidence type="ECO:0000313" key="7">
    <source>
        <dbReference type="EMBL" id="EGG19668.1"/>
    </source>
</evidence>
<evidence type="ECO:0000259" key="6">
    <source>
        <dbReference type="Pfam" id="PF22933"/>
    </source>
</evidence>
<feature type="domain" description="Epidermal growth factor-like" evidence="5">
    <location>
        <begin position="668"/>
        <end position="693"/>
    </location>
</feature>
<organism evidence="7 8">
    <name type="scientific">Cavenderia fasciculata</name>
    <name type="common">Slime mold</name>
    <name type="synonym">Dictyostelium fasciculatum</name>
    <dbReference type="NCBI Taxonomy" id="261658"/>
    <lineage>
        <taxon>Eukaryota</taxon>
        <taxon>Amoebozoa</taxon>
        <taxon>Evosea</taxon>
        <taxon>Eumycetozoa</taxon>
        <taxon>Dictyostelia</taxon>
        <taxon>Acytosteliales</taxon>
        <taxon>Cavenderiaceae</taxon>
        <taxon>Cavenderia</taxon>
    </lineage>
</organism>
<dbReference type="GeneID" id="14871493"/>
<dbReference type="InterPro" id="IPR054484">
    <property type="entry name" value="ComC_SSD"/>
</dbReference>
<protein>
    <recommendedName>
        <fullName evidence="9">EGF-like domain-containing protein</fullName>
    </recommendedName>
</protein>
<evidence type="ECO:0000256" key="4">
    <source>
        <dbReference type="SAM" id="SignalP"/>
    </source>
</evidence>